<reference evidence="14" key="1">
    <citation type="submission" date="2016-04" db="EMBL/GenBank/DDBJ databases">
        <authorList>
            <person name="Chen L."/>
            <person name="Zhuang W."/>
            <person name="Wang G."/>
        </authorList>
    </citation>
    <scope>NUCLEOTIDE SEQUENCE [LARGE SCALE GENOMIC DNA]</scope>
    <source>
        <strain evidence="14">17621</strain>
    </source>
</reference>
<keyword evidence="5 9" id="KW-0798">TonB box</keyword>
<comment type="subcellular location">
    <subcellularLocation>
        <location evidence="1 8">Cell outer membrane</location>
        <topology evidence="1 8">Multi-pass membrane protein</topology>
    </subcellularLocation>
</comment>
<keyword evidence="4 8" id="KW-0812">Transmembrane</keyword>
<evidence type="ECO:0000259" key="12">
    <source>
        <dbReference type="Pfam" id="PF07715"/>
    </source>
</evidence>
<evidence type="ECO:0000259" key="11">
    <source>
        <dbReference type="Pfam" id="PF00593"/>
    </source>
</evidence>
<dbReference type="Proteomes" id="UP000192610">
    <property type="component" value="Unassembled WGS sequence"/>
</dbReference>
<dbReference type="OrthoDB" id="9768177at2"/>
<evidence type="ECO:0000256" key="9">
    <source>
        <dbReference type="RuleBase" id="RU003357"/>
    </source>
</evidence>
<dbReference type="InterPro" id="IPR023997">
    <property type="entry name" value="TonB-dep_OMP_SusC/RagA_CS"/>
</dbReference>
<evidence type="ECO:0000256" key="4">
    <source>
        <dbReference type="ARBA" id="ARBA00022692"/>
    </source>
</evidence>
<dbReference type="Gene3D" id="2.40.170.20">
    <property type="entry name" value="TonB-dependent receptor, beta-barrel domain"/>
    <property type="match status" value="1"/>
</dbReference>
<evidence type="ECO:0000313" key="14">
    <source>
        <dbReference type="Proteomes" id="UP000192610"/>
    </source>
</evidence>
<dbReference type="FunFam" id="2.170.130.10:FF:000008">
    <property type="entry name" value="SusC/RagA family TonB-linked outer membrane protein"/>
    <property type="match status" value="1"/>
</dbReference>
<dbReference type="Pfam" id="PF00593">
    <property type="entry name" value="TonB_dep_Rec_b-barrel"/>
    <property type="match status" value="1"/>
</dbReference>
<dbReference type="RefSeq" id="WP_081203138.1">
    <property type="nucleotide sequence ID" value="NZ_FOCZ01000005.1"/>
</dbReference>
<evidence type="ECO:0000256" key="7">
    <source>
        <dbReference type="ARBA" id="ARBA00023237"/>
    </source>
</evidence>
<feature type="signal peptide" evidence="10">
    <location>
        <begin position="1"/>
        <end position="27"/>
    </location>
</feature>
<dbReference type="InterPro" id="IPR037066">
    <property type="entry name" value="Plug_dom_sf"/>
</dbReference>
<dbReference type="Pfam" id="PF07715">
    <property type="entry name" value="Plug"/>
    <property type="match status" value="1"/>
</dbReference>
<evidence type="ECO:0000256" key="1">
    <source>
        <dbReference type="ARBA" id="ARBA00004571"/>
    </source>
</evidence>
<dbReference type="SUPFAM" id="SSF56935">
    <property type="entry name" value="Porins"/>
    <property type="match status" value="1"/>
</dbReference>
<dbReference type="PROSITE" id="PS52016">
    <property type="entry name" value="TONB_DEPENDENT_REC_3"/>
    <property type="match status" value="1"/>
</dbReference>
<dbReference type="InterPro" id="IPR000531">
    <property type="entry name" value="Beta-barrel_TonB"/>
</dbReference>
<evidence type="ECO:0000256" key="2">
    <source>
        <dbReference type="ARBA" id="ARBA00022448"/>
    </source>
</evidence>
<keyword evidence="7 8" id="KW-0998">Cell outer membrane</keyword>
<feature type="chain" id="PRO_5010690490" evidence="10">
    <location>
        <begin position="28"/>
        <end position="1088"/>
    </location>
</feature>
<feature type="domain" description="TonB-dependent receptor-like beta-barrel" evidence="11">
    <location>
        <begin position="393"/>
        <end position="851"/>
    </location>
</feature>
<evidence type="ECO:0000256" key="6">
    <source>
        <dbReference type="ARBA" id="ARBA00023136"/>
    </source>
</evidence>
<sequence length="1088" mass="119961">MRCRNIFRNCSLGFYLLIVTAIGPLQIAAQSTALTISGTVTTSDSRLPLAGVTINVKGQRTTVITDNDGHYTIQAPTATSRLVFSYVGFLSREEAVNGRTTLNVVLTSSTKNMDDIVVIGYNAVRRKDLTGAVSSINAKQLKDIPVNSAAEALTGRLAGVQITSSEGRPGSDFTIKIRGGGSITQDNSPLYIVDGIQVEDALSVISPQDIETIDVLKDASATAVYGARGANGVVIITTKGGRNSKTTITYNGLAGVRKLPHELDVMDPYNFVLYQYERSRGISADSASFADIYGNDLQKYKDIPAEDWQKNTFGHQAFMQTHNVSISGGDRYNQFNLSLTSNDEDGIMINSALNRKLVSFKYDHTANDKFKTGLTVRYINQVAKGAGSSDEGVSTYNSLRHSVKYRPFNMDGEPADDYDPAYYDASNQGNGLGIINPVLLNNAQYRRAYTKGINIGGYVNYTFNKYLSFKATAGIDNNNLERNSFDDTLTSISRYQGAGLPMVGVITANRTIFNNSNVFTFSNAFRKEKHVINVLLGNEFYNVNVKNNNNQLRYYPLGISAEKALGQLNLGATTPLYPQTSNVESKLVSFFTQLNYAFRDKYMFTFSARADGSSKFAADRRWGYFPSGAIAWRISQEKFMDALVPLISDLKLRVSYGQVGNNRIGDYLYLTSFTTSAQYGLNDQVSPGYASQDLANKNLKWETTTSRNIGIDIALFKSRLQLTADLYRNTTNDLLINVPISTVSGYTTQLQNVGATSNKGIELQLNAVLVRNKNFSWTSGFNISFNRNRIEKLSNRQSYYLQNSGFGVSGQPADYIVQVGQPVGAMYGYVSDGFYKVSDFDYDKSTGQYTLKSGVVDDTKTVGIPQPGWMKLKDVTGDNMVDDNDRTIIGNANPRFTGGFNQQLSYKNFDLSVFVNFVYGNKIFNANKVEFTNAYGRNTNMLAMMQNRWKTIDNDGNVVQKLVTVGGQQVVTGIPPEQLEELNKNASMWIPLTGTGAFYPTSWAMEDGSFLRINNITVGYTLPAKIMSRAKIARLRIYATVNNLAVLTSYSGYDPEVNTRRATPVTPGVDYAAYPRSRAFIAGLNLSL</sequence>
<dbReference type="GO" id="GO:0009279">
    <property type="term" value="C:cell outer membrane"/>
    <property type="evidence" value="ECO:0007669"/>
    <property type="project" value="UniProtKB-SubCell"/>
</dbReference>
<name>A0A1V9E9C7_9BACT</name>
<evidence type="ECO:0000256" key="5">
    <source>
        <dbReference type="ARBA" id="ARBA00023077"/>
    </source>
</evidence>
<keyword evidence="14" id="KW-1185">Reference proteome</keyword>
<dbReference type="EMBL" id="LVXG01000056">
    <property type="protein sequence ID" value="OQP42723.1"/>
    <property type="molecule type" value="Genomic_DNA"/>
</dbReference>
<evidence type="ECO:0000313" key="13">
    <source>
        <dbReference type="EMBL" id="OQP42723.1"/>
    </source>
</evidence>
<dbReference type="NCBIfam" id="TIGR04057">
    <property type="entry name" value="SusC_RagA_signa"/>
    <property type="match status" value="1"/>
</dbReference>
<dbReference type="InterPro" id="IPR036942">
    <property type="entry name" value="Beta-barrel_TonB_sf"/>
</dbReference>
<comment type="similarity">
    <text evidence="8 9">Belongs to the TonB-dependent receptor family.</text>
</comment>
<organism evidence="13 14">
    <name type="scientific">Niastella yeongjuensis</name>
    <dbReference type="NCBI Taxonomy" id="354355"/>
    <lineage>
        <taxon>Bacteria</taxon>
        <taxon>Pseudomonadati</taxon>
        <taxon>Bacteroidota</taxon>
        <taxon>Chitinophagia</taxon>
        <taxon>Chitinophagales</taxon>
        <taxon>Chitinophagaceae</taxon>
        <taxon>Niastella</taxon>
    </lineage>
</organism>
<dbReference type="Gene3D" id="2.60.40.1120">
    <property type="entry name" value="Carboxypeptidase-like, regulatory domain"/>
    <property type="match status" value="1"/>
</dbReference>
<feature type="domain" description="TonB-dependent receptor plug" evidence="12">
    <location>
        <begin position="127"/>
        <end position="233"/>
    </location>
</feature>
<evidence type="ECO:0000256" key="3">
    <source>
        <dbReference type="ARBA" id="ARBA00022452"/>
    </source>
</evidence>
<evidence type="ECO:0000256" key="8">
    <source>
        <dbReference type="PROSITE-ProRule" id="PRU01360"/>
    </source>
</evidence>
<dbReference type="AlphaFoldDB" id="A0A1V9E9C7"/>
<proteinExistence type="inferred from homology"/>
<dbReference type="InterPro" id="IPR039426">
    <property type="entry name" value="TonB-dep_rcpt-like"/>
</dbReference>
<comment type="caution">
    <text evidence="13">The sequence shown here is derived from an EMBL/GenBank/DDBJ whole genome shotgun (WGS) entry which is preliminary data.</text>
</comment>
<dbReference type="NCBIfam" id="TIGR04056">
    <property type="entry name" value="OMP_RagA_SusC"/>
    <property type="match status" value="1"/>
</dbReference>
<dbReference type="InterPro" id="IPR023996">
    <property type="entry name" value="TonB-dep_OMP_SusC/RagA"/>
</dbReference>
<gene>
    <name evidence="13" type="ORF">A4H97_11190</name>
</gene>
<keyword evidence="2 8" id="KW-0813">Transport</keyword>
<dbReference type="Gene3D" id="2.170.130.10">
    <property type="entry name" value="TonB-dependent receptor, plug domain"/>
    <property type="match status" value="1"/>
</dbReference>
<evidence type="ECO:0000256" key="10">
    <source>
        <dbReference type="SAM" id="SignalP"/>
    </source>
</evidence>
<keyword evidence="3 8" id="KW-1134">Transmembrane beta strand</keyword>
<dbReference type="InterPro" id="IPR008969">
    <property type="entry name" value="CarboxyPept-like_regulatory"/>
</dbReference>
<protein>
    <submittedName>
        <fullName evidence="13">SusC/RagA family protein</fullName>
    </submittedName>
</protein>
<dbReference type="SUPFAM" id="SSF49464">
    <property type="entry name" value="Carboxypeptidase regulatory domain-like"/>
    <property type="match status" value="1"/>
</dbReference>
<dbReference type="STRING" id="354355.SAMN05660816_02905"/>
<accession>A0A1V9E9C7</accession>
<dbReference type="Pfam" id="PF13715">
    <property type="entry name" value="CarbopepD_reg_2"/>
    <property type="match status" value="1"/>
</dbReference>
<dbReference type="InterPro" id="IPR012910">
    <property type="entry name" value="Plug_dom"/>
</dbReference>
<keyword evidence="6 8" id="KW-0472">Membrane</keyword>
<keyword evidence="10" id="KW-0732">Signal</keyword>